<organism evidence="3 4">
    <name type="scientific">Bathycoccus prasinos</name>
    <dbReference type="NCBI Taxonomy" id="41875"/>
    <lineage>
        <taxon>Eukaryota</taxon>
        <taxon>Viridiplantae</taxon>
        <taxon>Chlorophyta</taxon>
        <taxon>Mamiellophyceae</taxon>
        <taxon>Mamiellales</taxon>
        <taxon>Bathycoccaceae</taxon>
        <taxon>Bathycoccus</taxon>
    </lineage>
</organism>
<dbReference type="OrthoDB" id="5596992at2759"/>
<evidence type="ECO:0000313" key="4">
    <source>
        <dbReference type="Proteomes" id="UP000198341"/>
    </source>
</evidence>
<reference evidence="3 4" key="1">
    <citation type="submission" date="2011-10" db="EMBL/GenBank/DDBJ databases">
        <authorList>
            <person name="Genoscope - CEA"/>
        </authorList>
    </citation>
    <scope>NUCLEOTIDE SEQUENCE [LARGE SCALE GENOMIC DNA]</scope>
    <source>
        <strain evidence="3 4">RCC 1105</strain>
    </source>
</reference>
<keyword evidence="4" id="KW-1185">Reference proteome</keyword>
<accession>K8EIK8</accession>
<dbReference type="Pfam" id="PF10307">
    <property type="entry name" value="HAD_SAK_1"/>
    <property type="match status" value="1"/>
</dbReference>
<dbReference type="EMBL" id="FO082271">
    <property type="protein sequence ID" value="CCO17846.1"/>
    <property type="molecule type" value="Genomic_DNA"/>
</dbReference>
<dbReference type="GeneID" id="19014229"/>
<protein>
    <recommendedName>
        <fullName evidence="2">Swiss Army Knife RNA repair protein HAD domain-containing protein</fullName>
    </recommendedName>
</protein>
<dbReference type="Proteomes" id="UP000198341">
    <property type="component" value="Chromosome 8"/>
</dbReference>
<dbReference type="PROSITE" id="PS01228">
    <property type="entry name" value="COF_1"/>
    <property type="match status" value="1"/>
</dbReference>
<dbReference type="RefSeq" id="XP_007511725.1">
    <property type="nucleotide sequence ID" value="XM_007511663.1"/>
</dbReference>
<proteinExistence type="predicted"/>
<name>K8EIK8_9CHLO</name>
<gene>
    <name evidence="3" type="ORF">Bathy08g02500</name>
</gene>
<evidence type="ECO:0000313" key="3">
    <source>
        <dbReference type="EMBL" id="CCO17846.1"/>
    </source>
</evidence>
<feature type="region of interest" description="Disordered" evidence="1">
    <location>
        <begin position="1"/>
        <end position="25"/>
    </location>
</feature>
<feature type="domain" description="Swiss Army Knife RNA repair protein HAD" evidence="2">
    <location>
        <begin position="95"/>
        <end position="193"/>
    </location>
</feature>
<feature type="compositionally biased region" description="Polar residues" evidence="1">
    <location>
        <begin position="13"/>
        <end position="25"/>
    </location>
</feature>
<evidence type="ECO:0000256" key="1">
    <source>
        <dbReference type="SAM" id="MobiDB-lite"/>
    </source>
</evidence>
<dbReference type="AlphaFoldDB" id="K8EIK8"/>
<dbReference type="InterPro" id="IPR018812">
    <property type="entry name" value="SAK_HAD"/>
</dbReference>
<evidence type="ECO:0000259" key="2">
    <source>
        <dbReference type="Pfam" id="PF10307"/>
    </source>
</evidence>
<sequence>MRFDDDDDDAGRKTNTNTNTKSGCSTSSCAELLVYDFDGTLVNTPTPREGKIMYENKIGQAWPHVGWWGRQESLEPPLEVGPGPAWASYVENRTRTDCVRIMMTGRVEKLSRRVTECLRMLEGATETLCFHELVFKKGNGDTLEYKCEELRRMVRAYGPKKVRIWEDRVKHAEGFREFGKREFAEIVFEVTLVEPSNDY</sequence>
<dbReference type="KEGG" id="bpg:Bathy08g02500"/>